<evidence type="ECO:0000256" key="1">
    <source>
        <dbReference type="SAM" id="MobiDB-lite"/>
    </source>
</evidence>
<dbReference type="GO" id="GO:0006334">
    <property type="term" value="P:nucleosome assembly"/>
    <property type="evidence" value="ECO:0007669"/>
    <property type="project" value="InterPro"/>
</dbReference>
<evidence type="ECO:0000313" key="3">
    <source>
        <dbReference type="Proteomes" id="UP000424527"/>
    </source>
</evidence>
<organism evidence="2 3">
    <name type="scientific">Larimichthys crocea</name>
    <name type="common">Large yellow croaker</name>
    <name type="synonym">Pseudosciaena crocea</name>
    <dbReference type="NCBI Taxonomy" id="215358"/>
    <lineage>
        <taxon>Eukaryota</taxon>
        <taxon>Metazoa</taxon>
        <taxon>Chordata</taxon>
        <taxon>Craniata</taxon>
        <taxon>Vertebrata</taxon>
        <taxon>Euteleostomi</taxon>
        <taxon>Actinopterygii</taxon>
        <taxon>Neopterygii</taxon>
        <taxon>Teleostei</taxon>
        <taxon>Neoteleostei</taxon>
        <taxon>Acanthomorphata</taxon>
        <taxon>Eupercaria</taxon>
        <taxon>Sciaenidae</taxon>
        <taxon>Larimichthys</taxon>
    </lineage>
</organism>
<feature type="region of interest" description="Disordered" evidence="1">
    <location>
        <begin position="58"/>
        <end position="102"/>
    </location>
</feature>
<feature type="region of interest" description="Disordered" evidence="1">
    <location>
        <begin position="124"/>
        <end position="280"/>
    </location>
</feature>
<dbReference type="AlphaFoldDB" id="A0A6G0J443"/>
<feature type="compositionally biased region" description="Basic and acidic residues" evidence="1">
    <location>
        <begin position="58"/>
        <end position="67"/>
    </location>
</feature>
<dbReference type="Proteomes" id="UP000424527">
    <property type="component" value="Unassembled WGS sequence"/>
</dbReference>
<dbReference type="GO" id="GO:0030527">
    <property type="term" value="F:structural constituent of chromatin"/>
    <property type="evidence" value="ECO:0007669"/>
    <property type="project" value="InterPro"/>
</dbReference>
<name>A0A6G0J443_LARCR</name>
<dbReference type="PRINTS" id="PR00624">
    <property type="entry name" value="HISTONEH5"/>
</dbReference>
<comment type="caution">
    <text evidence="2">The sequence shown here is derived from an EMBL/GenBank/DDBJ whole genome shotgun (WGS) entry which is preliminary data.</text>
</comment>
<dbReference type="GO" id="GO:0000786">
    <property type="term" value="C:nucleosome"/>
    <property type="evidence" value="ECO:0007669"/>
    <property type="project" value="InterPro"/>
</dbReference>
<sequence length="280" mass="30013">MWRLHVGVNNFTYIQFNGLQGFPHKNIKTTLKAAETSRYLDQIYTAASLILKIENHEQTQEQPDKGGHGHAVMPPKKPAADSAEPPAQSSSDAPVEDKKTDAAALRKVAAHPSTAIMVKEALKELDSRKGSSEKRTRDWHLVRPANSTVTTGATGKFRLPPKKQPKAATKKPKKAGAAKKKDTANEEDKSQEDPKPAKKSKKNEEDAPPKAVPAKKPKAKKAAEKGEGDGDKAPAPAKTKAAKTTKEAKAGKASQSKTAKESGDVPATKAKGKRAKKAAE</sequence>
<evidence type="ECO:0000313" key="2">
    <source>
        <dbReference type="EMBL" id="KAE8298539.1"/>
    </source>
</evidence>
<proteinExistence type="predicted"/>
<feature type="compositionally biased region" description="Basic and acidic residues" evidence="1">
    <location>
        <begin position="179"/>
        <end position="208"/>
    </location>
</feature>
<feature type="compositionally biased region" description="Basic residues" evidence="1">
    <location>
        <begin position="159"/>
        <end position="178"/>
    </location>
</feature>
<feature type="compositionally biased region" description="Basic and acidic residues" evidence="1">
    <location>
        <begin position="221"/>
        <end position="232"/>
    </location>
</feature>
<dbReference type="InterPro" id="IPR005819">
    <property type="entry name" value="H1/H5"/>
</dbReference>
<feature type="compositionally biased region" description="Basic residues" evidence="1">
    <location>
        <begin position="270"/>
        <end position="280"/>
    </location>
</feature>
<gene>
    <name evidence="2" type="ORF">D5F01_LYC03041</name>
</gene>
<protein>
    <recommendedName>
        <fullName evidence="4">H15 domain-containing protein</fullName>
    </recommendedName>
</protein>
<feature type="compositionally biased region" description="Basic and acidic residues" evidence="1">
    <location>
        <begin position="124"/>
        <end position="141"/>
    </location>
</feature>
<dbReference type="GO" id="GO:0003677">
    <property type="term" value="F:DNA binding"/>
    <property type="evidence" value="ECO:0007669"/>
    <property type="project" value="InterPro"/>
</dbReference>
<keyword evidence="3" id="KW-1185">Reference proteome</keyword>
<reference evidence="2 3" key="1">
    <citation type="submission" date="2019-07" db="EMBL/GenBank/DDBJ databases">
        <title>Chromosome genome assembly for large yellow croaker.</title>
        <authorList>
            <person name="Xiao S."/>
        </authorList>
    </citation>
    <scope>NUCLEOTIDE SEQUENCE [LARGE SCALE GENOMIC DNA]</scope>
    <source>
        <strain evidence="2">JMULYC20181020</strain>
        <tissue evidence="2">Muscle</tissue>
    </source>
</reference>
<accession>A0A6G0J443</accession>
<dbReference type="EMBL" id="REGW02000003">
    <property type="protein sequence ID" value="KAE8298539.1"/>
    <property type="molecule type" value="Genomic_DNA"/>
</dbReference>
<evidence type="ECO:0008006" key="4">
    <source>
        <dbReference type="Google" id="ProtNLM"/>
    </source>
</evidence>